<dbReference type="AlphaFoldDB" id="A0A6M1SNC0"/>
<proteinExistence type="predicted"/>
<dbReference type="Proteomes" id="UP000474802">
    <property type="component" value="Unassembled WGS sequence"/>
</dbReference>
<reference evidence="1 2" key="2">
    <citation type="submission" date="2020-03" db="EMBL/GenBank/DDBJ databases">
        <title>Devosia chinhatensis sp. nov., isolated from a hexachlorocyclohexane (HCH) dump site in India.</title>
        <authorList>
            <person name="Kumar M."/>
            <person name="Lal R."/>
        </authorList>
    </citation>
    <scope>NUCLEOTIDE SEQUENCE [LARGE SCALE GENOMIC DNA]</scope>
    <source>
        <strain evidence="1 2">H239</strain>
    </source>
</reference>
<dbReference type="RefSeq" id="WP_164534412.1">
    <property type="nucleotide sequence ID" value="NZ_JAALFG010000002.1"/>
</dbReference>
<accession>A0A6M1SNC0</accession>
<protein>
    <submittedName>
        <fullName evidence="1">Uncharacterized protein</fullName>
    </submittedName>
</protein>
<reference evidence="1 2" key="1">
    <citation type="submission" date="2020-02" db="EMBL/GenBank/DDBJ databases">
        <authorList>
            <person name="Khan S.A."/>
            <person name="Jeon C.O."/>
            <person name="Chun B.H."/>
        </authorList>
    </citation>
    <scope>NUCLEOTIDE SEQUENCE [LARGE SCALE GENOMIC DNA]</scope>
    <source>
        <strain evidence="1 2">H239</strain>
    </source>
</reference>
<organism evidence="1 2">
    <name type="scientific">Devosia aurantiaca</name>
    <dbReference type="NCBI Taxonomy" id="2714858"/>
    <lineage>
        <taxon>Bacteria</taxon>
        <taxon>Pseudomonadati</taxon>
        <taxon>Pseudomonadota</taxon>
        <taxon>Alphaproteobacteria</taxon>
        <taxon>Hyphomicrobiales</taxon>
        <taxon>Devosiaceae</taxon>
        <taxon>Devosia</taxon>
    </lineage>
</organism>
<keyword evidence="2" id="KW-1185">Reference proteome</keyword>
<evidence type="ECO:0000313" key="2">
    <source>
        <dbReference type="Proteomes" id="UP000474802"/>
    </source>
</evidence>
<name>A0A6M1SNC0_9HYPH</name>
<comment type="caution">
    <text evidence="1">The sequence shown here is derived from an EMBL/GenBank/DDBJ whole genome shotgun (WGS) entry which is preliminary data.</text>
</comment>
<evidence type="ECO:0000313" key="1">
    <source>
        <dbReference type="EMBL" id="NGP18184.1"/>
    </source>
</evidence>
<gene>
    <name evidence="1" type="ORF">G5575_11380</name>
</gene>
<dbReference type="EMBL" id="JAALFG010000002">
    <property type="protein sequence ID" value="NGP18184.1"/>
    <property type="molecule type" value="Genomic_DNA"/>
</dbReference>
<sequence length="80" mass="8194">MDGDGIDEVVLEGSFYNMGTLGMGLSVVKLAEGVAEVIQDLPEVYLDNCGSGVGEEAITASVVSVSDGQLVAEAETIECP</sequence>